<protein>
    <submittedName>
        <fullName evidence="2">Uncharacterized protein</fullName>
    </submittedName>
</protein>
<keyword evidence="3" id="KW-1185">Reference proteome</keyword>
<sequence length="73" mass="7758">MPFVAVFLMPGAVAGATLLARDLLDEETVDRTDGETGDRDTGDHGSNRDTGDDGSNRDGDTVTRAPQAPRTPW</sequence>
<gene>
    <name evidence="2" type="ORF">GCM10014715_35440</name>
</gene>
<evidence type="ECO:0000313" key="2">
    <source>
        <dbReference type="EMBL" id="GHE77244.1"/>
    </source>
</evidence>
<proteinExistence type="predicted"/>
<name>A0A919DU01_9ACTN</name>
<dbReference type="AlphaFoldDB" id="A0A919DU01"/>
<reference evidence="2" key="2">
    <citation type="submission" date="2020-09" db="EMBL/GenBank/DDBJ databases">
        <authorList>
            <person name="Sun Q."/>
            <person name="Ohkuma M."/>
        </authorList>
    </citation>
    <scope>NUCLEOTIDE SEQUENCE</scope>
    <source>
        <strain evidence="2">JCM 3302</strain>
    </source>
</reference>
<evidence type="ECO:0000313" key="3">
    <source>
        <dbReference type="Proteomes" id="UP000641386"/>
    </source>
</evidence>
<accession>A0A919DU01</accession>
<evidence type="ECO:0000256" key="1">
    <source>
        <dbReference type="SAM" id="MobiDB-lite"/>
    </source>
</evidence>
<feature type="region of interest" description="Disordered" evidence="1">
    <location>
        <begin position="23"/>
        <end position="73"/>
    </location>
</feature>
<dbReference type="EMBL" id="BNBC01000015">
    <property type="protein sequence ID" value="GHE77244.1"/>
    <property type="molecule type" value="Genomic_DNA"/>
</dbReference>
<feature type="compositionally biased region" description="Basic and acidic residues" evidence="1">
    <location>
        <begin position="29"/>
        <end position="61"/>
    </location>
</feature>
<comment type="caution">
    <text evidence="2">The sequence shown here is derived from an EMBL/GenBank/DDBJ whole genome shotgun (WGS) entry which is preliminary data.</text>
</comment>
<dbReference type="Proteomes" id="UP000641386">
    <property type="component" value="Unassembled WGS sequence"/>
</dbReference>
<organism evidence="2 3">
    <name type="scientific">Streptomyces spiralis</name>
    <dbReference type="NCBI Taxonomy" id="66376"/>
    <lineage>
        <taxon>Bacteria</taxon>
        <taxon>Bacillati</taxon>
        <taxon>Actinomycetota</taxon>
        <taxon>Actinomycetes</taxon>
        <taxon>Kitasatosporales</taxon>
        <taxon>Streptomycetaceae</taxon>
        <taxon>Streptomyces</taxon>
    </lineage>
</organism>
<reference evidence="2" key="1">
    <citation type="journal article" date="2014" name="Int. J. Syst. Evol. Microbiol.">
        <title>Complete genome sequence of Corynebacterium casei LMG S-19264T (=DSM 44701T), isolated from a smear-ripened cheese.</title>
        <authorList>
            <consortium name="US DOE Joint Genome Institute (JGI-PGF)"/>
            <person name="Walter F."/>
            <person name="Albersmeier A."/>
            <person name="Kalinowski J."/>
            <person name="Ruckert C."/>
        </authorList>
    </citation>
    <scope>NUCLEOTIDE SEQUENCE</scope>
    <source>
        <strain evidence="2">JCM 3302</strain>
    </source>
</reference>